<dbReference type="AlphaFoldDB" id="J0D0V0"/>
<feature type="non-terminal residue" evidence="1">
    <location>
        <position position="1"/>
    </location>
</feature>
<reference evidence="2" key="1">
    <citation type="journal article" date="2012" name="Science">
        <title>The Paleozoic origin of enzymatic lignin decomposition reconstructed from 31 fungal genomes.</title>
        <authorList>
            <person name="Floudas D."/>
            <person name="Binder M."/>
            <person name="Riley R."/>
            <person name="Barry K."/>
            <person name="Blanchette R.A."/>
            <person name="Henrissat B."/>
            <person name="Martinez A.T."/>
            <person name="Otillar R."/>
            <person name="Spatafora J.W."/>
            <person name="Yadav J.S."/>
            <person name="Aerts A."/>
            <person name="Benoit I."/>
            <person name="Boyd A."/>
            <person name="Carlson A."/>
            <person name="Copeland A."/>
            <person name="Coutinho P.M."/>
            <person name="de Vries R.P."/>
            <person name="Ferreira P."/>
            <person name="Findley K."/>
            <person name="Foster B."/>
            <person name="Gaskell J."/>
            <person name="Glotzer D."/>
            <person name="Gorecki P."/>
            <person name="Heitman J."/>
            <person name="Hesse C."/>
            <person name="Hori C."/>
            <person name="Igarashi K."/>
            <person name="Jurgens J.A."/>
            <person name="Kallen N."/>
            <person name="Kersten P."/>
            <person name="Kohler A."/>
            <person name="Kuees U."/>
            <person name="Kumar T.K.A."/>
            <person name="Kuo A."/>
            <person name="LaButti K."/>
            <person name="Larrondo L.F."/>
            <person name="Lindquist E."/>
            <person name="Ling A."/>
            <person name="Lombard V."/>
            <person name="Lucas S."/>
            <person name="Lundell T."/>
            <person name="Martin R."/>
            <person name="McLaughlin D.J."/>
            <person name="Morgenstern I."/>
            <person name="Morin E."/>
            <person name="Murat C."/>
            <person name="Nagy L.G."/>
            <person name="Nolan M."/>
            <person name="Ohm R.A."/>
            <person name="Patyshakuliyeva A."/>
            <person name="Rokas A."/>
            <person name="Ruiz-Duenas F.J."/>
            <person name="Sabat G."/>
            <person name="Salamov A."/>
            <person name="Samejima M."/>
            <person name="Schmutz J."/>
            <person name="Slot J.C."/>
            <person name="St John F."/>
            <person name="Stenlid J."/>
            <person name="Sun H."/>
            <person name="Sun S."/>
            <person name="Syed K."/>
            <person name="Tsang A."/>
            <person name="Wiebenga A."/>
            <person name="Young D."/>
            <person name="Pisabarro A."/>
            <person name="Eastwood D.C."/>
            <person name="Martin F."/>
            <person name="Cullen D."/>
            <person name="Grigoriev I.V."/>
            <person name="Hibbett D.S."/>
        </authorList>
    </citation>
    <scope>NUCLEOTIDE SEQUENCE [LARGE SCALE GENOMIC DNA]</scope>
    <source>
        <strain evidence="2">TFB10046</strain>
    </source>
</reference>
<gene>
    <name evidence="1" type="ORF">AURDEDRAFT_21821</name>
</gene>
<accession>J0D0V0</accession>
<dbReference type="OrthoDB" id="2752996at2759"/>
<dbReference type="InParanoid" id="J0D0V0"/>
<evidence type="ECO:0008006" key="3">
    <source>
        <dbReference type="Google" id="ProtNLM"/>
    </source>
</evidence>
<dbReference type="KEGG" id="adl:AURDEDRAFT_21821"/>
<dbReference type="Proteomes" id="UP000006514">
    <property type="component" value="Unassembled WGS sequence"/>
</dbReference>
<proteinExistence type="predicted"/>
<dbReference type="EMBL" id="JH687832">
    <property type="protein sequence ID" value="EJD37978.1"/>
    <property type="molecule type" value="Genomic_DNA"/>
</dbReference>
<evidence type="ECO:0000313" key="1">
    <source>
        <dbReference type="EMBL" id="EJD37978.1"/>
    </source>
</evidence>
<protein>
    <recommendedName>
        <fullName evidence="3">Reverse transcriptase zinc-binding domain-containing protein</fullName>
    </recommendedName>
</protein>
<dbReference type="eggNOG" id="KOG3752">
    <property type="taxonomic scope" value="Eukaryota"/>
</dbReference>
<dbReference type="OMA" id="CNKTESM"/>
<organism evidence="1 2">
    <name type="scientific">Auricularia subglabra (strain TFB-10046 / SS5)</name>
    <name type="common">White-rot fungus</name>
    <name type="synonym">Auricularia delicata (strain TFB10046)</name>
    <dbReference type="NCBI Taxonomy" id="717982"/>
    <lineage>
        <taxon>Eukaryota</taxon>
        <taxon>Fungi</taxon>
        <taxon>Dikarya</taxon>
        <taxon>Basidiomycota</taxon>
        <taxon>Agaricomycotina</taxon>
        <taxon>Agaricomycetes</taxon>
        <taxon>Auriculariales</taxon>
        <taxon>Auriculariaceae</taxon>
        <taxon>Auricularia</taxon>
    </lineage>
</organism>
<evidence type="ECO:0000313" key="2">
    <source>
        <dbReference type="Proteomes" id="UP000006514"/>
    </source>
</evidence>
<sequence>GRKLSRMTQNDALRAIRKMAKIPPRRSTFININRARCSVAEINNRWPTQQEVWISLRSRDIYKPTREFLWRLVHGTQKVGNFWLNVPNRQMLSECPPCTTTESMDHILLECEAPGQAIVWAEARELWSRTGEQWPEQSLGSIMGCSLVEFKDLNGKNLRGPSRLYRILISESAFLIWKLRNERRIQKGDDPLDQHTEQEIRGRWRANMEKRFRIDVNWTNARRFKRKALRPDLLKETWGRVIRTSNGMAAPMNWWAGPELLVSIWPTRPRGRER</sequence>
<feature type="non-terminal residue" evidence="1">
    <location>
        <position position="274"/>
    </location>
</feature>
<name>J0D0V0_AURST</name>
<keyword evidence="2" id="KW-1185">Reference proteome</keyword>